<keyword evidence="3" id="KW-1185">Reference proteome</keyword>
<dbReference type="InterPro" id="IPR016040">
    <property type="entry name" value="NAD(P)-bd_dom"/>
</dbReference>
<organism evidence="2 3">
    <name type="scientific">Streptosporangium pseudovulgare</name>
    <dbReference type="NCBI Taxonomy" id="35765"/>
    <lineage>
        <taxon>Bacteria</taxon>
        <taxon>Bacillati</taxon>
        <taxon>Actinomycetota</taxon>
        <taxon>Actinomycetes</taxon>
        <taxon>Streptosporangiales</taxon>
        <taxon>Streptosporangiaceae</taxon>
        <taxon>Streptosporangium</taxon>
    </lineage>
</organism>
<evidence type="ECO:0000313" key="3">
    <source>
        <dbReference type="Proteomes" id="UP000611554"/>
    </source>
</evidence>
<dbReference type="Gene3D" id="3.90.25.10">
    <property type="entry name" value="UDP-galactose 4-epimerase, domain 1"/>
    <property type="match status" value="1"/>
</dbReference>
<proteinExistence type="predicted"/>
<evidence type="ECO:0000313" key="2">
    <source>
        <dbReference type="EMBL" id="GGP96723.1"/>
    </source>
</evidence>
<evidence type="ECO:0000259" key="1">
    <source>
        <dbReference type="Pfam" id="PF13460"/>
    </source>
</evidence>
<feature type="domain" description="NAD(P)-binding" evidence="1">
    <location>
        <begin position="28"/>
        <end position="187"/>
    </location>
</feature>
<dbReference type="PANTHER" id="PTHR43162">
    <property type="match status" value="1"/>
</dbReference>
<name>A0ABQ2QW18_9ACTN</name>
<reference evidence="3" key="1">
    <citation type="journal article" date="2019" name="Int. J. Syst. Evol. Microbiol.">
        <title>The Global Catalogue of Microorganisms (GCM) 10K type strain sequencing project: providing services to taxonomists for standard genome sequencing and annotation.</title>
        <authorList>
            <consortium name="The Broad Institute Genomics Platform"/>
            <consortium name="The Broad Institute Genome Sequencing Center for Infectious Disease"/>
            <person name="Wu L."/>
            <person name="Ma J."/>
        </authorList>
    </citation>
    <scope>NUCLEOTIDE SEQUENCE [LARGE SCALE GENOMIC DNA]</scope>
    <source>
        <strain evidence="3">JCM 3115</strain>
    </source>
</reference>
<dbReference type="InterPro" id="IPR036291">
    <property type="entry name" value="NAD(P)-bd_dom_sf"/>
</dbReference>
<dbReference type="EMBL" id="BMQJ01000006">
    <property type="protein sequence ID" value="GGP96723.1"/>
    <property type="molecule type" value="Genomic_DNA"/>
</dbReference>
<dbReference type="PANTHER" id="PTHR43162:SF1">
    <property type="entry name" value="PRESTALK A DIFFERENTIATION PROTEIN A"/>
    <property type="match status" value="1"/>
</dbReference>
<protein>
    <submittedName>
        <fullName evidence="2">NmrA family transcriptional regulator</fullName>
    </submittedName>
</protein>
<sequence length="292" mass="31162">MGMSFYTMESLIERYLTGDMQKTTVIVGGTGKTGRRVAARLAARGLPVRAVSRSTALPFDWEEPATWGPALRDAEAVYVTYQPDLAAPGSVEAIGAFARLAAGGGVRRLVLLSGRGEEEARACEREVESCGTDWTILRASWFCQNFSEHHLLGPVLDGVITLPAGTVAEPFVDVEDIADVAVAALTRDGHAGRIHELTGPRLLTFADAAREIAEAAGRDVRYVPVSPQEYTAGLVGQGVPAGEAAMLAGLFARVLDGRNAHLADGVRRVLGREPRDFTDYARETAATGVWNA</sequence>
<dbReference type="SUPFAM" id="SSF51735">
    <property type="entry name" value="NAD(P)-binding Rossmann-fold domains"/>
    <property type="match status" value="1"/>
</dbReference>
<dbReference type="Proteomes" id="UP000611554">
    <property type="component" value="Unassembled WGS sequence"/>
</dbReference>
<dbReference type="Pfam" id="PF13460">
    <property type="entry name" value="NAD_binding_10"/>
    <property type="match status" value="1"/>
</dbReference>
<gene>
    <name evidence="2" type="ORF">GCM10010140_28200</name>
</gene>
<accession>A0ABQ2QW18</accession>
<comment type="caution">
    <text evidence="2">The sequence shown here is derived from an EMBL/GenBank/DDBJ whole genome shotgun (WGS) entry which is preliminary data.</text>
</comment>
<dbReference type="InterPro" id="IPR051604">
    <property type="entry name" value="Ergot_Alk_Oxidoreductase"/>
</dbReference>
<dbReference type="Gene3D" id="3.40.50.720">
    <property type="entry name" value="NAD(P)-binding Rossmann-like Domain"/>
    <property type="match status" value="1"/>
</dbReference>